<keyword evidence="2" id="KW-1185">Reference proteome</keyword>
<name>A0ACB8UKY6_9APHY</name>
<evidence type="ECO:0000313" key="2">
    <source>
        <dbReference type="Proteomes" id="UP001055072"/>
    </source>
</evidence>
<sequence>MSPKTIIRQEEWERRLHDLQVSKNDLNRLVMDYLVIEGFKSAAEEFSHEAGLAAPVDLDSIESRMNIREALQRGDVTDAITRVNDLNPEILDTNPALYFRLQQQKLIEFIRQGKIAEALEFAQEELAPRGEESPEFLAELEKTMALLAFESSPAAPPAIAELLSPAQRLKTAGEVNAAILESLSQGKDAKLVGLLKLLCWGETMLDERAEFPKLDLSAGTFTQSSAQNKQP</sequence>
<comment type="caution">
    <text evidence="1">The sequence shown here is derived from an EMBL/GenBank/DDBJ whole genome shotgun (WGS) entry which is preliminary data.</text>
</comment>
<dbReference type="Proteomes" id="UP001055072">
    <property type="component" value="Unassembled WGS sequence"/>
</dbReference>
<proteinExistence type="predicted"/>
<gene>
    <name evidence="1" type="ORF">BDY19DRAFT_53185</name>
</gene>
<reference evidence="1" key="1">
    <citation type="journal article" date="2021" name="Environ. Microbiol.">
        <title>Gene family expansions and transcriptome signatures uncover fungal adaptations to wood decay.</title>
        <authorList>
            <person name="Hage H."/>
            <person name="Miyauchi S."/>
            <person name="Viragh M."/>
            <person name="Drula E."/>
            <person name="Min B."/>
            <person name="Chaduli D."/>
            <person name="Navarro D."/>
            <person name="Favel A."/>
            <person name="Norest M."/>
            <person name="Lesage-Meessen L."/>
            <person name="Balint B."/>
            <person name="Merenyi Z."/>
            <person name="de Eugenio L."/>
            <person name="Morin E."/>
            <person name="Martinez A.T."/>
            <person name="Baldrian P."/>
            <person name="Stursova M."/>
            <person name="Martinez M.J."/>
            <person name="Novotny C."/>
            <person name="Magnuson J.K."/>
            <person name="Spatafora J.W."/>
            <person name="Maurice S."/>
            <person name="Pangilinan J."/>
            <person name="Andreopoulos W."/>
            <person name="LaButti K."/>
            <person name="Hundley H."/>
            <person name="Na H."/>
            <person name="Kuo A."/>
            <person name="Barry K."/>
            <person name="Lipzen A."/>
            <person name="Henrissat B."/>
            <person name="Riley R."/>
            <person name="Ahrendt S."/>
            <person name="Nagy L.G."/>
            <person name="Grigoriev I.V."/>
            <person name="Martin F."/>
            <person name="Rosso M.N."/>
        </authorList>
    </citation>
    <scope>NUCLEOTIDE SEQUENCE</scope>
    <source>
        <strain evidence="1">CBS 384.51</strain>
    </source>
</reference>
<organism evidence="1 2">
    <name type="scientific">Irpex rosettiformis</name>
    <dbReference type="NCBI Taxonomy" id="378272"/>
    <lineage>
        <taxon>Eukaryota</taxon>
        <taxon>Fungi</taxon>
        <taxon>Dikarya</taxon>
        <taxon>Basidiomycota</taxon>
        <taxon>Agaricomycotina</taxon>
        <taxon>Agaricomycetes</taxon>
        <taxon>Polyporales</taxon>
        <taxon>Irpicaceae</taxon>
        <taxon>Irpex</taxon>
    </lineage>
</organism>
<accession>A0ACB8UKY6</accession>
<dbReference type="EMBL" id="MU274900">
    <property type="protein sequence ID" value="KAI0094928.1"/>
    <property type="molecule type" value="Genomic_DNA"/>
</dbReference>
<evidence type="ECO:0000313" key="1">
    <source>
        <dbReference type="EMBL" id="KAI0094928.1"/>
    </source>
</evidence>
<protein>
    <submittedName>
        <fullName evidence="1">Lish motif-containing protein</fullName>
    </submittedName>
</protein>